<dbReference type="GO" id="GO:0005634">
    <property type="term" value="C:nucleus"/>
    <property type="evidence" value="ECO:0007669"/>
    <property type="project" value="UniProtKB-SubCell"/>
</dbReference>
<evidence type="ECO:0000256" key="2">
    <source>
        <dbReference type="ARBA" id="ARBA00023242"/>
    </source>
</evidence>
<gene>
    <name evidence="6" type="ORF">A7U60_g5103</name>
</gene>
<accession>A0A9Q5N451</accession>
<evidence type="ECO:0000256" key="3">
    <source>
        <dbReference type="SAM" id="Coils"/>
    </source>
</evidence>
<evidence type="ECO:0000313" key="6">
    <source>
        <dbReference type="EMBL" id="OCB87780.1"/>
    </source>
</evidence>
<evidence type="ECO:0000256" key="4">
    <source>
        <dbReference type="SAM" id="MobiDB-lite"/>
    </source>
</evidence>
<feature type="domain" description="Xylanolytic transcriptional activator regulatory" evidence="5">
    <location>
        <begin position="341"/>
        <end position="414"/>
    </location>
</feature>
<comment type="subcellular location">
    <subcellularLocation>
        <location evidence="1">Nucleus</location>
    </subcellularLocation>
</comment>
<dbReference type="InterPro" id="IPR050613">
    <property type="entry name" value="Sec_Metabolite_Reg"/>
</dbReference>
<dbReference type="GO" id="GO:0008270">
    <property type="term" value="F:zinc ion binding"/>
    <property type="evidence" value="ECO:0007669"/>
    <property type="project" value="InterPro"/>
</dbReference>
<keyword evidence="7" id="KW-1185">Reference proteome</keyword>
<dbReference type="CDD" id="cd12148">
    <property type="entry name" value="fungal_TF_MHR"/>
    <property type="match status" value="1"/>
</dbReference>
<comment type="caution">
    <text evidence="6">The sequence shown here is derived from an EMBL/GenBank/DDBJ whole genome shotgun (WGS) entry which is preliminary data.</text>
</comment>
<dbReference type="GO" id="GO:0006351">
    <property type="term" value="P:DNA-templated transcription"/>
    <property type="evidence" value="ECO:0007669"/>
    <property type="project" value="InterPro"/>
</dbReference>
<sequence length="997" mass="109135">MPPLSSHQIAHQAAAVNGKNLEKDTVELKRAKGEISCAECRRLKLRCDKKARGARFILADTDKLHRKIAEMSNRIRQLEDALANAQATISRDPHPMLSPDLLAIKHRLPSPADDDLRSQANTNDRIDGDIMNSFEDLSLGETSASGEPLLLSNVYKNEPLKLAESVTEVMDEDPLPVEIEHLSGAFPFSLLYLPKEDIQRTIQAHLPTYERALDLCGQYIQYAAWWIRPVGYDHIYEELLPAAYRRQTRGTQAGFESESKIDSAKMDSHDLAVLLMVLAMGSAGGLLTNPCSEGEIYLRLARAALCLKPVLEFPSIAAVQAICLMASFDMIPRRKRSLEPASKSVSFAMMLAVNIGLHKDPSHWKFNPKIAQRRRELFWELLYVDAWKSVASGRPTGVHPDDIDCELPFDKEASLDEHGKEIPSFWHVKYQYLRDVFLEVVRKLNFSKPLRYSEILELDGKVREFGPRSMTRQAVKSIGSGNSVAPEDIRAYLQKYMLSMLKDITLQLLHRNFFARALLKNPKNPMQSAFAPSFLSCYNSAISILRVVRDHYDGISTVIIPYWSSWTFTPISAIVLGSVAAYAPALDLSPRAYMDLVTSIDAFEKAQSLPLIGAAFPVILRLLRALLQACLGLCLCQSRRDALYPEGHSSLEKGGGEQDLTGKRSPDDHHMDAPAGMELSNNCSHSGQMSRSGSNEPSTTSSNAIPALPSSAGHDITNSLGEVNTTPLTQTGEDTAKELVPSPERSDFDYQGIVSSSGLCAFNEMETSLSLGREDELLHSALPISQTFPTFRHQTNVPSLSQATSQSQTQGWPTSERIYDALINDTGGATGNQYAQNSASLSVPSSSFTITADFGDLAGQVDGALNGVGTEISDFSSAFGDMQDSDFMTLLSMSMGEGALWNGVADAQQGGQCASNLRADMNWPGDTLGGNDNAPADPLVGIRGVADLNLTRSPAHAATLPYECDSARVVDGACPYPGQPGPTVSIELESVLRMYGW</sequence>
<evidence type="ECO:0000256" key="1">
    <source>
        <dbReference type="ARBA" id="ARBA00004123"/>
    </source>
</evidence>
<organism evidence="6 7">
    <name type="scientific">Sanghuangporus baumii</name>
    <name type="common">Phellinus baumii</name>
    <dbReference type="NCBI Taxonomy" id="108892"/>
    <lineage>
        <taxon>Eukaryota</taxon>
        <taxon>Fungi</taxon>
        <taxon>Dikarya</taxon>
        <taxon>Basidiomycota</taxon>
        <taxon>Agaricomycotina</taxon>
        <taxon>Agaricomycetes</taxon>
        <taxon>Hymenochaetales</taxon>
        <taxon>Hymenochaetaceae</taxon>
        <taxon>Sanghuangporus</taxon>
    </lineage>
</organism>
<dbReference type="OrthoDB" id="424974at2759"/>
<dbReference type="Pfam" id="PF04082">
    <property type="entry name" value="Fungal_trans"/>
    <property type="match status" value="1"/>
</dbReference>
<dbReference type="PANTHER" id="PTHR31001:SF56">
    <property type="entry name" value="ZN(2)-C6 FUNGAL-TYPE DOMAIN-CONTAINING PROTEIN"/>
    <property type="match status" value="1"/>
</dbReference>
<evidence type="ECO:0000259" key="5">
    <source>
        <dbReference type="SMART" id="SM00906"/>
    </source>
</evidence>
<name>A0A9Q5N451_SANBA</name>
<keyword evidence="3" id="KW-0175">Coiled coil</keyword>
<dbReference type="GO" id="GO:0003677">
    <property type="term" value="F:DNA binding"/>
    <property type="evidence" value="ECO:0007669"/>
    <property type="project" value="InterPro"/>
</dbReference>
<feature type="compositionally biased region" description="Polar residues" evidence="4">
    <location>
        <begin position="716"/>
        <end position="733"/>
    </location>
</feature>
<feature type="coiled-coil region" evidence="3">
    <location>
        <begin position="61"/>
        <end position="88"/>
    </location>
</feature>
<reference evidence="6" key="1">
    <citation type="submission" date="2016-06" db="EMBL/GenBank/DDBJ databases">
        <title>Draft Genome sequence of the fungus Inonotus baumii.</title>
        <authorList>
            <person name="Zhu H."/>
            <person name="Lin W."/>
        </authorList>
    </citation>
    <scope>NUCLEOTIDE SEQUENCE</scope>
    <source>
        <strain evidence="6">821</strain>
    </source>
</reference>
<feature type="compositionally biased region" description="Polar residues" evidence="4">
    <location>
        <begin position="679"/>
        <end position="704"/>
    </location>
</feature>
<dbReference type="EMBL" id="LNZH02000188">
    <property type="protein sequence ID" value="OCB87780.1"/>
    <property type="molecule type" value="Genomic_DNA"/>
</dbReference>
<proteinExistence type="predicted"/>
<feature type="compositionally biased region" description="Basic and acidic residues" evidence="4">
    <location>
        <begin position="647"/>
        <end position="672"/>
    </location>
</feature>
<protein>
    <recommendedName>
        <fullName evidence="5">Xylanolytic transcriptional activator regulatory domain-containing protein</fullName>
    </recommendedName>
</protein>
<dbReference type="PANTHER" id="PTHR31001">
    <property type="entry name" value="UNCHARACTERIZED TRANSCRIPTIONAL REGULATORY PROTEIN"/>
    <property type="match status" value="1"/>
</dbReference>
<evidence type="ECO:0000313" key="7">
    <source>
        <dbReference type="Proteomes" id="UP000757232"/>
    </source>
</evidence>
<dbReference type="Proteomes" id="UP000757232">
    <property type="component" value="Unassembled WGS sequence"/>
</dbReference>
<dbReference type="AlphaFoldDB" id="A0A9Q5N451"/>
<keyword evidence="2" id="KW-0539">Nucleus</keyword>
<feature type="region of interest" description="Disordered" evidence="4">
    <location>
        <begin position="647"/>
        <end position="744"/>
    </location>
</feature>
<dbReference type="SMART" id="SM00906">
    <property type="entry name" value="Fungal_trans"/>
    <property type="match status" value="1"/>
</dbReference>
<dbReference type="InterPro" id="IPR007219">
    <property type="entry name" value="XnlR_reg_dom"/>
</dbReference>